<proteinExistence type="predicted"/>
<accession>A0A376C182</accession>
<dbReference type="AlphaFoldDB" id="A0A376C182"/>
<sequence length="102" mass="12315">MAQKRDILLKIFPKKEIKNDEKEHNFEFSKPHFLKKSSEYEKNRGGVVLSKVSNTEYLEGNHNQLIANYFAHLFYNSYLYGKLDYIKFYEYYSICESSYFIE</sequence>
<evidence type="ECO:0000313" key="1">
    <source>
        <dbReference type="EMBL" id="SSZ55789.1"/>
    </source>
</evidence>
<dbReference type="Proteomes" id="UP000255515">
    <property type="component" value="Unassembled WGS sequence"/>
</dbReference>
<reference evidence="1 2" key="1">
    <citation type="submission" date="2018-06" db="EMBL/GenBank/DDBJ databases">
        <authorList>
            <consortium name="Pathogen Informatics"/>
            <person name="Doyle S."/>
        </authorList>
    </citation>
    <scope>NUCLEOTIDE SEQUENCE [LARGE SCALE GENOMIC DNA]</scope>
    <source>
        <strain evidence="1 2">NCTC11661</strain>
    </source>
</reference>
<protein>
    <submittedName>
        <fullName evidence="1">Uncharacterized protein</fullName>
    </submittedName>
</protein>
<gene>
    <name evidence="1" type="ORF">NCTC11661_01188</name>
</gene>
<dbReference type="EMBL" id="UFTJ01000002">
    <property type="protein sequence ID" value="SSZ55789.1"/>
    <property type="molecule type" value="Genomic_DNA"/>
</dbReference>
<name>A0A376C182_9FLAO</name>
<evidence type="ECO:0000313" key="2">
    <source>
        <dbReference type="Proteomes" id="UP000255515"/>
    </source>
</evidence>
<organism evidence="1 2">
    <name type="scientific">Bergeyella zoohelcum</name>
    <dbReference type="NCBI Taxonomy" id="1015"/>
    <lineage>
        <taxon>Bacteria</taxon>
        <taxon>Pseudomonadati</taxon>
        <taxon>Bacteroidota</taxon>
        <taxon>Flavobacteriia</taxon>
        <taxon>Flavobacteriales</taxon>
        <taxon>Weeksellaceae</taxon>
        <taxon>Bergeyella</taxon>
    </lineage>
</organism>